<dbReference type="SUPFAM" id="SSF53187">
    <property type="entry name" value="Zn-dependent exopeptidases"/>
    <property type="match status" value="1"/>
</dbReference>
<evidence type="ECO:0000313" key="3">
    <source>
        <dbReference type="EMBL" id="EKY00993.1"/>
    </source>
</evidence>
<comment type="caution">
    <text evidence="3">The sequence shown here is derived from an EMBL/GenBank/DDBJ whole genome shotgun (WGS) entry which is preliminary data.</text>
</comment>
<dbReference type="SUPFAM" id="SSF49265">
    <property type="entry name" value="Fibronectin type III"/>
    <property type="match status" value="1"/>
</dbReference>
<feature type="domain" description="Golvesin/Xly CBD-like" evidence="2">
    <location>
        <begin position="172"/>
        <end position="277"/>
    </location>
</feature>
<accession>L1NC93</accession>
<dbReference type="Gene3D" id="2.60.40.10">
    <property type="entry name" value="Immunoglobulins"/>
    <property type="match status" value="1"/>
</dbReference>
<dbReference type="InterPro" id="IPR003961">
    <property type="entry name" value="FN3_dom"/>
</dbReference>
<dbReference type="STRING" id="1127699.HMPREF9151_01162"/>
<feature type="chain" id="PRO_5003954950" evidence="1">
    <location>
        <begin position="23"/>
        <end position="887"/>
    </location>
</feature>
<organism evidence="3 4">
    <name type="scientific">Hoylesella saccharolytica F0055</name>
    <dbReference type="NCBI Taxonomy" id="1127699"/>
    <lineage>
        <taxon>Bacteria</taxon>
        <taxon>Pseudomonadati</taxon>
        <taxon>Bacteroidota</taxon>
        <taxon>Bacteroidia</taxon>
        <taxon>Bacteroidales</taxon>
        <taxon>Prevotellaceae</taxon>
        <taxon>Hoylesella</taxon>
    </lineage>
</organism>
<sequence length="887" mass="99320">MMKKQYVVTAVFSGFLYNMAFAQTERPTVFAPQSERPLITEVSVHTPPTQGLTGRHIALWQSHGRYYERTLDRWEWQRARLLQTVEDLYTQSYVLPYLVPMLEDAGANVLLPRERDWNKHEVVVDNDGNTLAPYAHYAERNGRASWKRGDGAGFAHNRTVYTDFQNPFREGTYRIISSLKKGKESTAEWIPNVPETGEYAVYISYKTVPGSTNAAVYTVRHKGGNSVFKVNQQMGGGTWIYLGKFIFDKNAGNSQGVSLTNATGKADEWVTADGVKFGGGMGNIGRPFVSDYPRFTEAARYWLQWAGVPDSVYSESRGQNDYTDDYKCRGLWVNWLAGGSESYPQGEGLNIPIDLSLAFHSDAGTTKNDKTIGTLGIYYTQSYDSVFANGASRQLCKELTETIHNSILRDIRTQFEPNWNSRGNRDASYFEARTPRVPAMLLELLSHQNFADMRYGLDPRFRFAVSRAIYKGMLQFLSAQHKQNYVVTPLPVDHLSAVLKGNDEVELTWNAVTDPIESTANPEKYIVYTRLGDGAFDNGKVVKKPKYTVHIPADVVCSFKVVAVNKGGKSFPSETVAVGRSSVQNAKKVLIVNGFDRISAPADFVASPPTDTLYAGFLDEVDHGVPYIQDISYIGRMKEFNRTLPWLDDDAGGYGDSYGDKETEVIAGNTFDYPACHGEAVLKAGYSFESCANECLSEAKDGYFFVDYILGKQCQTKTGRGGVVPLQFKTFTTEVQKVLADYAQKGTHLFVSGAYVATDLWNNPLAPAQKSDIYFATNVLKYKWRNSRAALTGNVTMVRSPLSLSIDRYKYAHALNEKVYVVESPDAIEPACDSAYTVMRYPENNLSAAIAYKGAYKTFVMGFPFETLTVPLEREKLMKEITLFFER</sequence>
<evidence type="ECO:0000256" key="1">
    <source>
        <dbReference type="SAM" id="SignalP"/>
    </source>
</evidence>
<keyword evidence="1" id="KW-0732">Signal</keyword>
<dbReference type="Proteomes" id="UP000010433">
    <property type="component" value="Unassembled WGS sequence"/>
</dbReference>
<protein>
    <submittedName>
        <fullName evidence="3">Fibronectin type III domain protein</fullName>
    </submittedName>
</protein>
<proteinExistence type="predicted"/>
<dbReference type="RefSeq" id="WP_009162377.1">
    <property type="nucleotide sequence ID" value="NZ_KB290994.1"/>
</dbReference>
<dbReference type="InterPro" id="IPR013783">
    <property type="entry name" value="Ig-like_fold"/>
</dbReference>
<gene>
    <name evidence="3" type="ORF">HMPREF9151_01162</name>
</gene>
<dbReference type="HOGENOM" id="CLU_014520_0_0_10"/>
<dbReference type="InterPro" id="IPR033803">
    <property type="entry name" value="CBD-like_Golvesin-Xly"/>
</dbReference>
<dbReference type="EMBL" id="AMEP01000081">
    <property type="protein sequence ID" value="EKY00993.1"/>
    <property type="molecule type" value="Genomic_DNA"/>
</dbReference>
<dbReference type="AlphaFoldDB" id="L1NC93"/>
<evidence type="ECO:0000259" key="2">
    <source>
        <dbReference type="Pfam" id="PF25275"/>
    </source>
</evidence>
<name>L1NC93_9BACT</name>
<dbReference type="OrthoDB" id="719733at2"/>
<keyword evidence="4" id="KW-1185">Reference proteome</keyword>
<dbReference type="PATRIC" id="fig|1127699.3.peg.1071"/>
<dbReference type="InterPro" id="IPR036116">
    <property type="entry name" value="FN3_sf"/>
</dbReference>
<dbReference type="CDD" id="cd00063">
    <property type="entry name" value="FN3"/>
    <property type="match status" value="1"/>
</dbReference>
<evidence type="ECO:0000313" key="4">
    <source>
        <dbReference type="Proteomes" id="UP000010433"/>
    </source>
</evidence>
<reference evidence="3 4" key="1">
    <citation type="submission" date="2012-05" db="EMBL/GenBank/DDBJ databases">
        <authorList>
            <person name="Weinstock G."/>
            <person name="Sodergren E."/>
            <person name="Lobos E.A."/>
            <person name="Fulton L."/>
            <person name="Fulton R."/>
            <person name="Courtney L."/>
            <person name="Fronick C."/>
            <person name="O'Laughlin M."/>
            <person name="Godfrey J."/>
            <person name="Wilson R.M."/>
            <person name="Miner T."/>
            <person name="Farmer C."/>
            <person name="Delehaunty K."/>
            <person name="Cordes M."/>
            <person name="Minx P."/>
            <person name="Tomlinson C."/>
            <person name="Chen J."/>
            <person name="Wollam A."/>
            <person name="Pepin K.H."/>
            <person name="Bhonagiri V."/>
            <person name="Zhang X."/>
            <person name="Suruliraj S."/>
            <person name="Warren W."/>
            <person name="Mitreva M."/>
            <person name="Mardis E.R."/>
            <person name="Wilson R.K."/>
        </authorList>
    </citation>
    <scope>NUCLEOTIDE SEQUENCE [LARGE SCALE GENOMIC DNA]</scope>
    <source>
        <strain evidence="3 4">F0055</strain>
    </source>
</reference>
<dbReference type="Pfam" id="PF25275">
    <property type="entry name" value="Golvesin_C"/>
    <property type="match status" value="1"/>
</dbReference>
<dbReference type="Gene3D" id="3.40.630.40">
    <property type="entry name" value="Zn-dependent exopeptidases"/>
    <property type="match status" value="1"/>
</dbReference>
<feature type="signal peptide" evidence="1">
    <location>
        <begin position="1"/>
        <end position="22"/>
    </location>
</feature>